<dbReference type="AlphaFoldDB" id="A0A2C5X9L8"/>
<evidence type="ECO:0000256" key="1">
    <source>
        <dbReference type="SAM" id="MobiDB-lite"/>
    </source>
</evidence>
<feature type="region of interest" description="Disordered" evidence="1">
    <location>
        <begin position="1"/>
        <end position="27"/>
    </location>
</feature>
<keyword evidence="3" id="KW-1185">Reference proteome</keyword>
<organism evidence="2 3">
    <name type="scientific">Ceratocystis fimbriata CBS 114723</name>
    <dbReference type="NCBI Taxonomy" id="1035309"/>
    <lineage>
        <taxon>Eukaryota</taxon>
        <taxon>Fungi</taxon>
        <taxon>Dikarya</taxon>
        <taxon>Ascomycota</taxon>
        <taxon>Pezizomycotina</taxon>
        <taxon>Sordariomycetes</taxon>
        <taxon>Hypocreomycetidae</taxon>
        <taxon>Microascales</taxon>
        <taxon>Ceratocystidaceae</taxon>
        <taxon>Ceratocystis</taxon>
    </lineage>
</organism>
<evidence type="ECO:0000313" key="2">
    <source>
        <dbReference type="EMBL" id="PHH54525.1"/>
    </source>
</evidence>
<evidence type="ECO:0000313" key="3">
    <source>
        <dbReference type="Proteomes" id="UP000222788"/>
    </source>
</evidence>
<dbReference type="EMBL" id="APWK03000025">
    <property type="protein sequence ID" value="PHH54525.1"/>
    <property type="molecule type" value="Genomic_DNA"/>
</dbReference>
<gene>
    <name evidence="2" type="ORF">CFIMG_007892RA00001</name>
</gene>
<comment type="caution">
    <text evidence="2">The sequence shown here is derived from an EMBL/GenBank/DDBJ whole genome shotgun (WGS) entry which is preliminary data.</text>
</comment>
<dbReference type="Proteomes" id="UP000222788">
    <property type="component" value="Unassembled WGS sequence"/>
</dbReference>
<name>A0A2C5X9L8_9PEZI</name>
<accession>A0A2C5X9L8</accession>
<protein>
    <submittedName>
        <fullName evidence="2">Uncharacterized protein</fullName>
    </submittedName>
</protein>
<reference evidence="2 3" key="1">
    <citation type="journal article" date="2013" name="Fungal Biol.">
        <title>Analysis of microsatellite markers in the genome of the plant pathogen Ceratocystis fimbriata.</title>
        <authorList>
            <person name="Simpson M.C."/>
            <person name="Wilken P.M."/>
            <person name="Coetzee M.P."/>
            <person name="Wingfield M.J."/>
            <person name="Wingfield B.D."/>
        </authorList>
    </citation>
    <scope>NUCLEOTIDE SEQUENCE [LARGE SCALE GENOMIC DNA]</scope>
    <source>
        <strain evidence="2 3">CBS 114723</strain>
    </source>
</reference>
<feature type="compositionally biased region" description="Basic and acidic residues" evidence="1">
    <location>
        <begin position="11"/>
        <end position="27"/>
    </location>
</feature>
<proteinExistence type="predicted"/>
<reference evidence="2 3" key="2">
    <citation type="journal article" date="2013" name="IMA Fungus">
        <title>IMA Genome-F 1: Ceratocystis fimbriata: Draft nuclear genome sequence for the plant pathogen, Ceratocystis fimbriata.</title>
        <authorList>
            <person name="Wilken P.M."/>
            <person name="Steenkamp E.T."/>
            <person name="Wingfield M.J."/>
            <person name="de Beer Z.W."/>
            <person name="Wingfield B.D."/>
        </authorList>
    </citation>
    <scope>NUCLEOTIDE SEQUENCE [LARGE SCALE GENOMIC DNA]</scope>
    <source>
        <strain evidence="2 3">CBS 114723</strain>
    </source>
</reference>
<sequence length="77" mass="8563">MSSMCAARKPKGPDSKGKDEDFGNENEMVHSCDDLKLNVWSQPENGGHTDQIKVQCLQHIVERAGPSLGQDKTRRPK</sequence>